<gene>
    <name evidence="2" type="ORF">HGRIS_012766</name>
</gene>
<evidence type="ECO:0000313" key="2">
    <source>
        <dbReference type="EMBL" id="KAL0946562.1"/>
    </source>
</evidence>
<dbReference type="EMBL" id="JASNQZ010000015">
    <property type="protein sequence ID" value="KAL0946562.1"/>
    <property type="molecule type" value="Genomic_DNA"/>
</dbReference>
<reference evidence="3" key="1">
    <citation type="submission" date="2024-06" db="EMBL/GenBank/DDBJ databases">
        <title>Multi-omics analyses provide insights into the biosynthesis of the anticancer antibiotic pleurotin in Hohenbuehelia grisea.</title>
        <authorList>
            <person name="Weaver J.A."/>
            <person name="Alberti F."/>
        </authorList>
    </citation>
    <scope>NUCLEOTIDE SEQUENCE [LARGE SCALE GENOMIC DNA]</scope>
    <source>
        <strain evidence="3">T-177</strain>
    </source>
</reference>
<evidence type="ECO:0000313" key="3">
    <source>
        <dbReference type="Proteomes" id="UP001556367"/>
    </source>
</evidence>
<feature type="compositionally biased region" description="Acidic residues" evidence="1">
    <location>
        <begin position="26"/>
        <end position="48"/>
    </location>
</feature>
<proteinExistence type="predicted"/>
<organism evidence="2 3">
    <name type="scientific">Hohenbuehelia grisea</name>
    <dbReference type="NCBI Taxonomy" id="104357"/>
    <lineage>
        <taxon>Eukaryota</taxon>
        <taxon>Fungi</taxon>
        <taxon>Dikarya</taxon>
        <taxon>Basidiomycota</taxon>
        <taxon>Agaricomycotina</taxon>
        <taxon>Agaricomycetes</taxon>
        <taxon>Agaricomycetidae</taxon>
        <taxon>Agaricales</taxon>
        <taxon>Pleurotineae</taxon>
        <taxon>Pleurotaceae</taxon>
        <taxon>Hohenbuehelia</taxon>
    </lineage>
</organism>
<accession>A0ABR3ITD1</accession>
<name>A0ABR3ITD1_9AGAR</name>
<protein>
    <submittedName>
        <fullName evidence="2">Uncharacterized protein</fullName>
    </submittedName>
</protein>
<dbReference type="Proteomes" id="UP001556367">
    <property type="component" value="Unassembled WGS sequence"/>
</dbReference>
<feature type="region of interest" description="Disordered" evidence="1">
    <location>
        <begin position="1"/>
        <end position="57"/>
    </location>
</feature>
<evidence type="ECO:0000256" key="1">
    <source>
        <dbReference type="SAM" id="MobiDB-lite"/>
    </source>
</evidence>
<keyword evidence="3" id="KW-1185">Reference proteome</keyword>
<sequence>MAKAQKGAAPQRRLLRSGHSVQFAQETDEGYQEEDDGIVESGTETEDEGGTHPSSDTAGAALMAVMQSLQKATNKKSTARVAAFHNRKTKTFTAARTKSLEVSQVIKGAIDDARAQIEQLKAAEVSFDTQLNAFNATWPQNEAAIESIKEIYPRLFDDLFPRRSKDLNSASEMLEQRPLQLEGSLRTVLKHANTHLTNSQEKEKLATDAQSLIRHYRALVLL</sequence>
<comment type="caution">
    <text evidence="2">The sequence shown here is derived from an EMBL/GenBank/DDBJ whole genome shotgun (WGS) entry which is preliminary data.</text>
</comment>